<comment type="similarity">
    <text evidence="8">Belongs to the glycosyltransferase group 1 family.</text>
</comment>
<evidence type="ECO:0000256" key="3">
    <source>
        <dbReference type="ARBA" id="ARBA00019077"/>
    </source>
</evidence>
<keyword evidence="8" id="KW-0472">Membrane</keyword>
<gene>
    <name evidence="10" type="ORF">ENN90_06170</name>
</gene>
<dbReference type="GO" id="GO:0009244">
    <property type="term" value="P:lipopolysaccharide core region biosynthetic process"/>
    <property type="evidence" value="ECO:0007669"/>
    <property type="project" value="UniProtKB-UniRule"/>
</dbReference>
<keyword evidence="4 8" id="KW-0808">Transferase</keyword>
<evidence type="ECO:0000256" key="1">
    <source>
        <dbReference type="ARBA" id="ARBA00004713"/>
    </source>
</evidence>
<evidence type="ECO:0000256" key="8">
    <source>
        <dbReference type="RuleBase" id="RU365103"/>
    </source>
</evidence>
<comment type="caution">
    <text evidence="10">The sequence shown here is derived from an EMBL/GenBank/DDBJ whole genome shotgun (WGS) entry which is preliminary data.</text>
</comment>
<dbReference type="Pfam" id="PF04413">
    <property type="entry name" value="Glycos_transf_N"/>
    <property type="match status" value="1"/>
</dbReference>
<comment type="catalytic activity">
    <reaction evidence="6 8">
        <text>lipid IVA (E. coli) + CMP-3-deoxy-beta-D-manno-octulosonate = alpha-Kdo-(2-&gt;6)-lipid IVA (E. coli) + CMP + H(+)</text>
        <dbReference type="Rhea" id="RHEA:28066"/>
        <dbReference type="ChEBI" id="CHEBI:15378"/>
        <dbReference type="ChEBI" id="CHEBI:58603"/>
        <dbReference type="ChEBI" id="CHEBI:60364"/>
        <dbReference type="ChEBI" id="CHEBI:60377"/>
        <dbReference type="ChEBI" id="CHEBI:85987"/>
        <dbReference type="EC" id="2.4.99.12"/>
    </reaction>
</comment>
<dbReference type="PANTHER" id="PTHR42755:SF1">
    <property type="entry name" value="3-DEOXY-D-MANNO-OCTULOSONIC ACID TRANSFERASE, MITOCHONDRIAL-RELATED"/>
    <property type="match status" value="1"/>
</dbReference>
<evidence type="ECO:0000256" key="2">
    <source>
        <dbReference type="ARBA" id="ARBA00012621"/>
    </source>
</evidence>
<dbReference type="PANTHER" id="PTHR42755">
    <property type="entry name" value="3-DEOXY-MANNO-OCTULOSONATE CYTIDYLYLTRANSFERASE"/>
    <property type="match status" value="1"/>
</dbReference>
<dbReference type="Gene3D" id="3.40.50.11720">
    <property type="entry name" value="3-Deoxy-D-manno-octulosonic-acid transferase, N-terminal domain"/>
    <property type="match status" value="1"/>
</dbReference>
<evidence type="ECO:0000313" key="10">
    <source>
        <dbReference type="EMBL" id="HDR51194.1"/>
    </source>
</evidence>
<reference evidence="10" key="1">
    <citation type="journal article" date="2020" name="mSystems">
        <title>Genome- and Community-Level Interaction Insights into Carbon Utilization and Element Cycling Functions of Hydrothermarchaeota in Hydrothermal Sediment.</title>
        <authorList>
            <person name="Zhou Z."/>
            <person name="Liu Y."/>
            <person name="Xu W."/>
            <person name="Pan J."/>
            <person name="Luo Z.H."/>
            <person name="Li M."/>
        </authorList>
    </citation>
    <scope>NUCLEOTIDE SEQUENCE [LARGE SCALE GENOMIC DNA]</scope>
    <source>
        <strain evidence="10">SpSt-1217</strain>
    </source>
</reference>
<protein>
    <recommendedName>
        <fullName evidence="3 8">3-deoxy-D-manno-octulosonic acid transferase</fullName>
        <shortName evidence="8">Kdo transferase</shortName>
        <ecNumber evidence="2 8">2.4.99.12</ecNumber>
    </recommendedName>
    <alternativeName>
        <fullName evidence="5 8">Lipid IV(A) 3-deoxy-D-manno-octulosonic acid transferase</fullName>
    </alternativeName>
</protein>
<dbReference type="EC" id="2.4.99.12" evidence="2 8"/>
<evidence type="ECO:0000256" key="7">
    <source>
        <dbReference type="PIRSR" id="PIRSR639901-1"/>
    </source>
</evidence>
<comment type="pathway">
    <text evidence="1 8">Bacterial outer membrane biogenesis; LPS core biosynthesis.</text>
</comment>
<dbReference type="InterPro" id="IPR007507">
    <property type="entry name" value="Glycos_transf_N"/>
</dbReference>
<dbReference type="InterPro" id="IPR039901">
    <property type="entry name" value="Kdotransferase"/>
</dbReference>
<dbReference type="SUPFAM" id="SSF53756">
    <property type="entry name" value="UDP-Glycosyltransferase/glycogen phosphorylase"/>
    <property type="match status" value="1"/>
</dbReference>
<feature type="active site" description="Proton acceptor" evidence="7">
    <location>
        <position position="60"/>
    </location>
</feature>
<feature type="domain" description="3-deoxy-D-manno-octulosonic-acid transferase N-terminal" evidence="9">
    <location>
        <begin position="35"/>
        <end position="208"/>
    </location>
</feature>
<evidence type="ECO:0000256" key="6">
    <source>
        <dbReference type="ARBA" id="ARBA00049183"/>
    </source>
</evidence>
<comment type="subcellular location">
    <subcellularLocation>
        <location evidence="8">Cell membrane</location>
    </subcellularLocation>
</comment>
<evidence type="ECO:0000256" key="4">
    <source>
        <dbReference type="ARBA" id="ARBA00022679"/>
    </source>
</evidence>
<dbReference type="GO" id="GO:0005886">
    <property type="term" value="C:plasma membrane"/>
    <property type="evidence" value="ECO:0007669"/>
    <property type="project" value="UniProtKB-SubCell"/>
</dbReference>
<dbReference type="GO" id="GO:0043842">
    <property type="term" value="F:Kdo transferase activity"/>
    <property type="evidence" value="ECO:0007669"/>
    <property type="project" value="UniProtKB-EC"/>
</dbReference>
<dbReference type="GO" id="GO:0009245">
    <property type="term" value="P:lipid A biosynthetic process"/>
    <property type="evidence" value="ECO:0007669"/>
    <property type="project" value="TreeGrafter"/>
</dbReference>
<dbReference type="EMBL" id="DSDK01000338">
    <property type="protein sequence ID" value="HDR51194.1"/>
    <property type="molecule type" value="Genomic_DNA"/>
</dbReference>
<name>A0A831LLY3_9BACT</name>
<evidence type="ECO:0000259" key="9">
    <source>
        <dbReference type="Pfam" id="PF04413"/>
    </source>
</evidence>
<dbReference type="Proteomes" id="UP000886047">
    <property type="component" value="Unassembled WGS sequence"/>
</dbReference>
<dbReference type="InterPro" id="IPR038107">
    <property type="entry name" value="Glycos_transf_N_sf"/>
</dbReference>
<comment type="function">
    <text evidence="8">Involved in lipopolysaccharide (LPS) biosynthesis. Catalyzes the transfer of 3-deoxy-D-manno-octulosonate (Kdo) residue(s) from CMP-Kdo to lipid IV(A), the tetraacyldisaccharide-1,4'-bisphosphate precursor of lipid A.</text>
</comment>
<evidence type="ECO:0000256" key="5">
    <source>
        <dbReference type="ARBA" id="ARBA00031445"/>
    </source>
</evidence>
<keyword evidence="8" id="KW-0448">Lipopolysaccharide biosynthesis</keyword>
<keyword evidence="8" id="KW-1003">Cell membrane</keyword>
<organism evidence="10">
    <name type="scientific">Mariniphaga anaerophila</name>
    <dbReference type="NCBI Taxonomy" id="1484053"/>
    <lineage>
        <taxon>Bacteria</taxon>
        <taxon>Pseudomonadati</taxon>
        <taxon>Bacteroidota</taxon>
        <taxon>Bacteroidia</taxon>
        <taxon>Marinilabiliales</taxon>
        <taxon>Prolixibacteraceae</taxon>
        <taxon>Mariniphaga</taxon>
    </lineage>
</organism>
<accession>A0A831LLY3</accession>
<proteinExistence type="inferred from homology"/>
<dbReference type="Gene3D" id="3.40.50.2000">
    <property type="entry name" value="Glycogen Phosphorylase B"/>
    <property type="match status" value="1"/>
</dbReference>
<dbReference type="AlphaFoldDB" id="A0A831LLY3"/>
<dbReference type="UniPathway" id="UPA00958"/>
<sequence length="411" mass="47741">MNIFYQAGIFIYALFINAASLFNEKARQFVKGRKNWRKKLAEKMEPNARYIWVHCASLGEFEQGRPVIEEIRKQFPEYRILLTFFSPSGYEIRKNYELADMVMYLPVDTRSNAKKFLQLVQPEKAFFIKYEYWYFYIDELKRRNIPLYMVSAIFRENQHFFKKSLWGKWYRQMLLKIDHFFVQNEKSAQLLQSIELNNYTVSGDTRFDRVATIAKSAKEISLVEKFKGNQHLLVAGSTWKPDEELLAAVINNHPNLKVVFAPHEVTPANINRLEQLLKTPHIRFSKAGENEIHRFQVLIIDSVGLLSSLYRYGNLAYIGGGFGVGIHNILEAATFGLPVIFGPNYEKFKEAVDLKKLGGAFPVQNFKQLKYIMNKFLADNSKLAEASTVCKNYVEKNVGATNFIIKKVFNN</sequence>